<evidence type="ECO:0000313" key="2">
    <source>
        <dbReference type="Proteomes" id="UP000192847"/>
    </source>
</evidence>
<gene>
    <name evidence="1" type="ORF">BST46_28165</name>
</gene>
<evidence type="ECO:0000313" key="1">
    <source>
        <dbReference type="EMBL" id="ORB76783.1"/>
    </source>
</evidence>
<proteinExistence type="predicted"/>
<feature type="non-terminal residue" evidence="1">
    <location>
        <position position="341"/>
    </location>
</feature>
<dbReference type="EMBL" id="MVIL01000474">
    <property type="protein sequence ID" value="ORB76783.1"/>
    <property type="molecule type" value="Genomic_DNA"/>
</dbReference>
<dbReference type="Proteomes" id="UP000192847">
    <property type="component" value="Unassembled WGS sequence"/>
</dbReference>
<keyword evidence="2" id="KW-1185">Reference proteome</keyword>
<accession>A0ABX3TDA6</accession>
<comment type="caution">
    <text evidence="1">The sequence shown here is derived from an EMBL/GenBank/DDBJ whole genome shotgun (WGS) entry which is preliminary data.</text>
</comment>
<protein>
    <submittedName>
        <fullName evidence="1">Uncharacterized protein</fullName>
    </submittedName>
</protein>
<sequence length="341" mass="38196">MTSLRRGRVLVKNWHEFERKGMSAGAKVQKLGQPERITATIKIGAKTTSGRGGRYMTEDALAIALADPRMDMRMVEDRRPAKPEILVEETRYVESDARLMQRLLGHEVGGKQNILVLNDEAHHAYRIRQGGAGTAEEDAEATNEELEEELAYESTIWIDGLDRIHKHRRINFCVDLSATPYFLARAGDDTNKVFPWVVSDFGLTDAIESGLVKIPQLAVSDASGEEQAAYFNIWRWIMSKLSGAERGGRRANPKPEAVLRFAEHPIRLVAGAWEAERQDWAQSDEERPPVFILVCKNTRLASVIYDWLAEGKPPEGIPPANIAELRNKNGKVNTISVDSKV</sequence>
<reference evidence="1 2" key="1">
    <citation type="submission" date="2017-02" db="EMBL/GenBank/DDBJ databases">
        <title>The new phylogeny of genus Mycobacterium.</title>
        <authorList>
            <person name="Tortoli E."/>
            <person name="Trovato A."/>
            <person name="Cirillo D.M."/>
        </authorList>
    </citation>
    <scope>NUCLEOTIDE SEQUENCE [LARGE SCALE GENOMIC DNA]</scope>
    <source>
        <strain evidence="1 2">CCUG 56329</strain>
    </source>
</reference>
<organism evidence="1 2">
    <name type="scientific">Mycobacterium timonense</name>
    <dbReference type="NCBI Taxonomy" id="701043"/>
    <lineage>
        <taxon>Bacteria</taxon>
        <taxon>Bacillati</taxon>
        <taxon>Actinomycetota</taxon>
        <taxon>Actinomycetes</taxon>
        <taxon>Mycobacteriales</taxon>
        <taxon>Mycobacteriaceae</taxon>
        <taxon>Mycobacterium</taxon>
        <taxon>Mycobacterium avium complex (MAC)</taxon>
    </lineage>
</organism>
<name>A0ABX3TDA6_9MYCO</name>